<dbReference type="InterPro" id="IPR016163">
    <property type="entry name" value="Ald_DH_C"/>
</dbReference>
<dbReference type="AlphaFoldDB" id="A0A1H7V0H5"/>
<evidence type="ECO:0000259" key="5">
    <source>
        <dbReference type="Pfam" id="PF00171"/>
    </source>
</evidence>
<dbReference type="GO" id="GO:0004030">
    <property type="term" value="F:aldehyde dehydrogenase [NAD(P)+] activity"/>
    <property type="evidence" value="ECO:0007669"/>
    <property type="project" value="UniProtKB-ARBA"/>
</dbReference>
<dbReference type="NCBIfam" id="NF010000">
    <property type="entry name" value="PRK13473.1"/>
    <property type="match status" value="1"/>
</dbReference>
<gene>
    <name evidence="6" type="ORF">SAMN05444354_110265</name>
</gene>
<feature type="domain" description="Aldehyde dehydrogenase" evidence="5">
    <location>
        <begin position="18"/>
        <end position="475"/>
    </location>
</feature>
<accession>A0A1H7V0H5</accession>
<keyword evidence="1 4" id="KW-0560">Oxidoreductase</keyword>
<dbReference type="PANTHER" id="PTHR11699">
    <property type="entry name" value="ALDEHYDE DEHYDROGENASE-RELATED"/>
    <property type="match status" value="1"/>
</dbReference>
<dbReference type="FunFam" id="3.40.309.10:FF:000010">
    <property type="entry name" value="Gamma-aminobutyraldehyde dehydrogenase"/>
    <property type="match status" value="1"/>
</dbReference>
<feature type="active site" evidence="3">
    <location>
        <position position="251"/>
    </location>
</feature>
<name>A0A1H7V0H5_STIAU</name>
<dbReference type="Pfam" id="PF00171">
    <property type="entry name" value="Aldedh"/>
    <property type="match status" value="1"/>
</dbReference>
<dbReference type="InterPro" id="IPR016161">
    <property type="entry name" value="Ald_DH/histidinol_DH"/>
</dbReference>
<dbReference type="EMBL" id="FOAP01000010">
    <property type="protein sequence ID" value="SEM02267.1"/>
    <property type="molecule type" value="Genomic_DNA"/>
</dbReference>
<evidence type="ECO:0000256" key="4">
    <source>
        <dbReference type="RuleBase" id="RU003345"/>
    </source>
</evidence>
<reference evidence="7" key="1">
    <citation type="submission" date="2016-10" db="EMBL/GenBank/DDBJ databases">
        <authorList>
            <person name="Varghese N."/>
            <person name="Submissions S."/>
        </authorList>
    </citation>
    <scope>NUCLEOTIDE SEQUENCE [LARGE SCALE GENOMIC DNA]</scope>
    <source>
        <strain evidence="7">DSM 17044</strain>
    </source>
</reference>
<protein>
    <submittedName>
        <fullName evidence="6">Aminobutyraldehyde dehydrogenase</fullName>
    </submittedName>
</protein>
<evidence type="ECO:0000313" key="7">
    <source>
        <dbReference type="Proteomes" id="UP000182719"/>
    </source>
</evidence>
<dbReference type="Gene3D" id="3.40.309.10">
    <property type="entry name" value="Aldehyde Dehydrogenase, Chain A, domain 2"/>
    <property type="match status" value="1"/>
</dbReference>
<dbReference type="Gene3D" id="3.40.605.10">
    <property type="entry name" value="Aldehyde Dehydrogenase, Chain A, domain 1"/>
    <property type="match status" value="1"/>
</dbReference>
<dbReference type="InterPro" id="IPR015657">
    <property type="entry name" value="Aminobutyraldehyde_DH"/>
</dbReference>
<proteinExistence type="inferred from homology"/>
<dbReference type="PROSITE" id="PS00687">
    <property type="entry name" value="ALDEHYDE_DEHYDR_GLU"/>
    <property type="match status" value="1"/>
</dbReference>
<dbReference type="OrthoDB" id="9762436at2"/>
<comment type="similarity">
    <text evidence="4">Belongs to the aldehyde dehydrogenase family.</text>
</comment>
<dbReference type="FunFam" id="3.40.605.10:FF:000001">
    <property type="entry name" value="Aldehyde dehydrogenase 1"/>
    <property type="match status" value="1"/>
</dbReference>
<dbReference type="SUPFAM" id="SSF53720">
    <property type="entry name" value="ALDH-like"/>
    <property type="match status" value="1"/>
</dbReference>
<dbReference type="Proteomes" id="UP000182719">
    <property type="component" value="Unassembled WGS sequence"/>
</dbReference>
<evidence type="ECO:0000256" key="1">
    <source>
        <dbReference type="ARBA" id="ARBA00023002"/>
    </source>
</evidence>
<organism evidence="6 7">
    <name type="scientific">Stigmatella aurantiaca</name>
    <dbReference type="NCBI Taxonomy" id="41"/>
    <lineage>
        <taxon>Bacteria</taxon>
        <taxon>Pseudomonadati</taxon>
        <taxon>Myxococcota</taxon>
        <taxon>Myxococcia</taxon>
        <taxon>Myxococcales</taxon>
        <taxon>Cystobacterineae</taxon>
        <taxon>Archangiaceae</taxon>
        <taxon>Stigmatella</taxon>
    </lineage>
</organism>
<keyword evidence="2" id="KW-0520">NAD</keyword>
<evidence type="ECO:0000256" key="3">
    <source>
        <dbReference type="PROSITE-ProRule" id="PRU10007"/>
    </source>
</evidence>
<sequence length="479" mass="50718">MDGKQLDGKQFIDGQFVAGEGSVEDILAPATGEVIARVAEASAAQIQAAVKAAEKAFPGWSRTPPKDRATLLLKLADAIEAQGAEFARLESRNCGKPYTAALNDEIPAVADVFRFFAGAARCMTGLATGEYAAGYTSMIRRDAVGVVASIAPWNYPLMMAAWKLGPAVAAGNTVVIKPSEQTPLTLLKLAELIAGLFPPGVINVVTGRGETVGAPLISQPQVRMISLTGDVATGQKVLQAASQGVKRTHLELGGKAPVIVFDDADLASVVAGVRTFGFYNAGQDCTAACRIYAGPKVYDRLVADLTSAVSSIQVGGPDGQGVEMGPLISEKQRQRVASFVERASREKHIEVTTGGKSGAGGGFFYAPTVVAGARQEDEIVRREVFGPVVSVTRFSDPAEAIAWANDSDYGLASSVWSQDIGKAMRVAAELQYGCTWINSHFMLVSEMPHGGMKRSGYGKDLSMYALEDYTTVRHVMVKY</sequence>
<dbReference type="InterPro" id="IPR016162">
    <property type="entry name" value="Ald_DH_N"/>
</dbReference>
<evidence type="ECO:0000313" key="6">
    <source>
        <dbReference type="EMBL" id="SEM02267.1"/>
    </source>
</evidence>
<evidence type="ECO:0000256" key="2">
    <source>
        <dbReference type="ARBA" id="ARBA00023027"/>
    </source>
</evidence>
<dbReference type="CDD" id="cd07092">
    <property type="entry name" value="ALDH_ABALDH-YdcW"/>
    <property type="match status" value="1"/>
</dbReference>
<dbReference type="InterPro" id="IPR029510">
    <property type="entry name" value="Ald_DH_CS_GLU"/>
</dbReference>
<dbReference type="InterPro" id="IPR015590">
    <property type="entry name" value="Aldehyde_DH_dom"/>
</dbReference>
<dbReference type="RefSeq" id="WP_075008216.1">
    <property type="nucleotide sequence ID" value="NZ_FOAP01000010.1"/>
</dbReference>
<keyword evidence="7" id="KW-1185">Reference proteome</keyword>